<dbReference type="Proteomes" id="UP000585836">
    <property type="component" value="Unassembled WGS sequence"/>
</dbReference>
<dbReference type="Pfam" id="PF14065">
    <property type="entry name" value="Pvc16_N"/>
    <property type="match status" value="1"/>
</dbReference>
<dbReference type="AlphaFoldDB" id="A0A7W9PUP4"/>
<accession>A0A7W9PUP4</accession>
<reference evidence="3 4" key="1">
    <citation type="submission" date="2020-08" db="EMBL/GenBank/DDBJ databases">
        <title>Genomic Encyclopedia of Type Strains, Phase III (KMG-III): the genomes of soil and plant-associated and newly described type strains.</title>
        <authorList>
            <person name="Whitman W."/>
        </authorList>
    </citation>
    <scope>NUCLEOTIDE SEQUENCE [LARGE SCALE GENOMIC DNA]</scope>
    <source>
        <strain evidence="3 4">CECT 3313</strain>
    </source>
</reference>
<feature type="region of interest" description="Disordered" evidence="1">
    <location>
        <begin position="203"/>
        <end position="260"/>
    </location>
</feature>
<evidence type="ECO:0000259" key="2">
    <source>
        <dbReference type="Pfam" id="PF14065"/>
    </source>
</evidence>
<protein>
    <recommendedName>
        <fullName evidence="2">Pvc16 N-terminal domain-containing protein</fullName>
    </recommendedName>
</protein>
<dbReference type="EMBL" id="JACHJK010000006">
    <property type="protein sequence ID" value="MBB5928279.1"/>
    <property type="molecule type" value="Genomic_DNA"/>
</dbReference>
<dbReference type="RefSeq" id="WP_184966661.1">
    <property type="nucleotide sequence ID" value="NZ_BAAAWF010000106.1"/>
</dbReference>
<keyword evidence="4" id="KW-1185">Reference proteome</keyword>
<evidence type="ECO:0000256" key="1">
    <source>
        <dbReference type="SAM" id="MobiDB-lite"/>
    </source>
</evidence>
<feature type="domain" description="Pvc16 N-terminal" evidence="2">
    <location>
        <begin position="6"/>
        <end position="174"/>
    </location>
</feature>
<name>A0A7W9PUP4_9ACTN</name>
<sequence length="260" mass="28187">MLDLLDRALESFLRAKVPLGKDVAIAFEAPDRDWVARTSGRPTVNLYLWDVRRNVEQREGGMEVIVDADGRKHRRRPLPRVDCRYLITAFTSDVRDEHALLGRVMATLLLHHEIGTEHLPGSLRELRPLPSVEIAAGDGQDNSDFWSALGGQLKPGLDVLVTTTVDAALVAEAAPDVHRYVIRTAQDGVPVGERELVAGRIDQPEGSPVVTPRGTARVSDKGTFLVPGRTGDEVSGGPGEGVVPERGPVTWSGGDDDSDI</sequence>
<comment type="caution">
    <text evidence="3">The sequence shown here is derived from an EMBL/GenBank/DDBJ whole genome shotgun (WGS) entry which is preliminary data.</text>
</comment>
<evidence type="ECO:0000313" key="3">
    <source>
        <dbReference type="EMBL" id="MBB5928279.1"/>
    </source>
</evidence>
<proteinExistence type="predicted"/>
<organism evidence="3 4">
    <name type="scientific">Streptomyces echinatus</name>
    <dbReference type="NCBI Taxonomy" id="67293"/>
    <lineage>
        <taxon>Bacteria</taxon>
        <taxon>Bacillati</taxon>
        <taxon>Actinomycetota</taxon>
        <taxon>Actinomycetes</taxon>
        <taxon>Kitasatosporales</taxon>
        <taxon>Streptomycetaceae</taxon>
        <taxon>Streptomyces</taxon>
    </lineage>
</organism>
<gene>
    <name evidence="3" type="ORF">FHS34_003748</name>
</gene>
<evidence type="ECO:0000313" key="4">
    <source>
        <dbReference type="Proteomes" id="UP000585836"/>
    </source>
</evidence>
<dbReference type="InterPro" id="IPR025351">
    <property type="entry name" value="Pvc16_N"/>
</dbReference>